<organism evidence="1">
    <name type="scientific">bioreactor metagenome</name>
    <dbReference type="NCBI Taxonomy" id="1076179"/>
    <lineage>
        <taxon>unclassified sequences</taxon>
        <taxon>metagenomes</taxon>
        <taxon>ecological metagenomes</taxon>
    </lineage>
</organism>
<comment type="caution">
    <text evidence="1">The sequence shown here is derived from an EMBL/GenBank/DDBJ whole genome shotgun (WGS) entry which is preliminary data.</text>
</comment>
<gene>
    <name evidence="1" type="ORF">SDC9_165173</name>
</gene>
<dbReference type="AlphaFoldDB" id="A0A645FTN7"/>
<evidence type="ECO:0000313" key="1">
    <source>
        <dbReference type="EMBL" id="MPN17818.1"/>
    </source>
</evidence>
<protein>
    <submittedName>
        <fullName evidence="1">Uncharacterized protein</fullName>
    </submittedName>
</protein>
<proteinExistence type="predicted"/>
<reference evidence="1" key="1">
    <citation type="submission" date="2019-08" db="EMBL/GenBank/DDBJ databases">
        <authorList>
            <person name="Kucharzyk K."/>
            <person name="Murdoch R.W."/>
            <person name="Higgins S."/>
            <person name="Loffler F."/>
        </authorList>
    </citation>
    <scope>NUCLEOTIDE SEQUENCE</scope>
</reference>
<name>A0A645FTN7_9ZZZZ</name>
<sequence length="227" mass="25566">MYQCGKPADEVHAAFLRRAIHRLGEWNIVLRLTRIRNQRHRGDRYAFVDDRDAHLALDLLTDGDKLFRTARDFIIDLPRRLPSVAIRAVAKGDAHRDGSNVKVLTVYHVLGFKNFLSINHPAASLNAMHGVEDIFPLDADGHAEPLAFLIQHCGNVAKWYACFRDVHEHNHREHAAEDGLGDIEDVDIDSGEGDTDTCDNAHAIVADDGDDGMHDMKTPIDQKMFFQ</sequence>
<accession>A0A645FTN7</accession>
<dbReference type="EMBL" id="VSSQ01065020">
    <property type="protein sequence ID" value="MPN17818.1"/>
    <property type="molecule type" value="Genomic_DNA"/>
</dbReference>